<reference evidence="1" key="1">
    <citation type="submission" date="2020-06" db="EMBL/GenBank/DDBJ databases">
        <title>Whole Genome Sequence of Bradyrhizobium sp. Strain 66S1MB.</title>
        <authorList>
            <person name="Bromfield E."/>
            <person name="Cloutier S."/>
        </authorList>
    </citation>
    <scope>NUCLEOTIDE SEQUENCE</scope>
    <source>
        <strain evidence="1">66S1MB</strain>
    </source>
</reference>
<accession>A0A974AK59</accession>
<comment type="caution">
    <text evidence="1">The sequence shown here is derived from an EMBL/GenBank/DDBJ whole genome shotgun (WGS) entry which is preliminary data.</text>
</comment>
<dbReference type="AlphaFoldDB" id="A0A974AK59"/>
<dbReference type="RefSeq" id="WP_176534456.1">
    <property type="nucleotide sequence ID" value="NZ_CP088022.1"/>
</dbReference>
<sequence>MSRIISPIIWSACAMGAVRHALELSADVFRVLQIGSGVYVARYIVTHLNTAFISTRAARSVFFSCFRISRRGCAAS</sequence>
<protein>
    <submittedName>
        <fullName evidence="1">Uncharacterized protein</fullName>
    </submittedName>
</protein>
<evidence type="ECO:0000313" key="1">
    <source>
        <dbReference type="EMBL" id="NVL11533.1"/>
    </source>
</evidence>
<proteinExistence type="predicted"/>
<dbReference type="EMBL" id="JABWSX010000001">
    <property type="protein sequence ID" value="NVL11533.1"/>
    <property type="molecule type" value="Genomic_DNA"/>
</dbReference>
<gene>
    <name evidence="1" type="ORF">HU230_38940</name>
</gene>
<name>A0A974AK59_9BRAD</name>
<organism evidence="1">
    <name type="scientific">Bradyrhizobium quebecense</name>
    <dbReference type="NCBI Taxonomy" id="2748629"/>
    <lineage>
        <taxon>Bacteria</taxon>
        <taxon>Pseudomonadati</taxon>
        <taxon>Pseudomonadota</taxon>
        <taxon>Alphaproteobacteria</taxon>
        <taxon>Hyphomicrobiales</taxon>
        <taxon>Nitrobacteraceae</taxon>
        <taxon>Bradyrhizobium</taxon>
    </lineage>
</organism>